<organism evidence="2 3">
    <name type="scientific">Paralimibaculum aggregatum</name>
    <dbReference type="NCBI Taxonomy" id="3036245"/>
    <lineage>
        <taxon>Bacteria</taxon>
        <taxon>Pseudomonadati</taxon>
        <taxon>Pseudomonadota</taxon>
        <taxon>Alphaproteobacteria</taxon>
        <taxon>Rhodobacterales</taxon>
        <taxon>Paracoccaceae</taxon>
        <taxon>Paralimibaculum</taxon>
    </lineage>
</organism>
<feature type="transmembrane region" description="Helical" evidence="1">
    <location>
        <begin position="68"/>
        <end position="86"/>
    </location>
</feature>
<sequence>MPSLSSHRKYFDLAPHVPQALANRLNRHPQLAPLPSLEARAAELRRWTGRSLSTCKAVLSGKPAAKDLWLGFAGLVGGLAAVYAECARIRGQ</sequence>
<proteinExistence type="predicted"/>
<reference evidence="2 3" key="1">
    <citation type="submission" date="2023-04" db="EMBL/GenBank/DDBJ databases">
        <title>Marinoamorphus aggregata gen. nov., sp. Nov., isolate from tissue of brittle star Ophioplocus japonicus.</title>
        <authorList>
            <person name="Kawano K."/>
            <person name="Sawayama S."/>
            <person name="Nakagawa S."/>
        </authorList>
    </citation>
    <scope>NUCLEOTIDE SEQUENCE [LARGE SCALE GENOMIC DNA]</scope>
    <source>
        <strain evidence="2 3">NKW23</strain>
    </source>
</reference>
<keyword evidence="1" id="KW-0812">Transmembrane</keyword>
<keyword evidence="1" id="KW-1133">Transmembrane helix</keyword>
<evidence type="ECO:0000313" key="3">
    <source>
        <dbReference type="Proteomes" id="UP001239909"/>
    </source>
</evidence>
<keyword evidence="1" id="KW-0472">Membrane</keyword>
<accession>A0ABQ6LH39</accession>
<dbReference type="EMBL" id="BSYI01000011">
    <property type="protein sequence ID" value="GMG82609.1"/>
    <property type="molecule type" value="Genomic_DNA"/>
</dbReference>
<name>A0ABQ6LH39_9RHOB</name>
<keyword evidence="3" id="KW-1185">Reference proteome</keyword>
<evidence type="ECO:0000313" key="2">
    <source>
        <dbReference type="EMBL" id="GMG82609.1"/>
    </source>
</evidence>
<gene>
    <name evidence="2" type="ORF">LNKW23_18220</name>
</gene>
<comment type="caution">
    <text evidence="2">The sequence shown here is derived from an EMBL/GenBank/DDBJ whole genome shotgun (WGS) entry which is preliminary data.</text>
</comment>
<evidence type="ECO:0000256" key="1">
    <source>
        <dbReference type="SAM" id="Phobius"/>
    </source>
</evidence>
<dbReference type="RefSeq" id="WP_285671393.1">
    <property type="nucleotide sequence ID" value="NZ_BSYI01000011.1"/>
</dbReference>
<dbReference type="Proteomes" id="UP001239909">
    <property type="component" value="Unassembled WGS sequence"/>
</dbReference>
<protein>
    <submittedName>
        <fullName evidence="2">Uncharacterized protein</fullName>
    </submittedName>
</protein>